<dbReference type="Proteomes" id="UP000029981">
    <property type="component" value="Chromosome 4"/>
</dbReference>
<sequence>MFLRASLLKFSSFYSIPCHPLLPVSLSSSICSSPRTPFSIRCHSAFPLSHEPSSSASSEFPDVADNRWRPTCLYFTHGRCTMMDDPLHIKKFNHDISRELQVDVARSNHMRTQDFDYFLVLDLEGKVEIIEFPVILVNAKTMGVTGFFHRFVRPSRMSEQRINEYIEGKYGKFGVDRVWHDTAILYKDVIQQFEDWLVQHQLWRKELGGVLDRAAFVTCGNWDIKTQVPHQCSVSKMKLPDYFMEWINIKDVYLNFYTKKATGMATMMRQLEMPLVGSHHLGIDDTKNIVRVLQRMVGDGAHLQVTARRNPKSPQHVKFLFENRI</sequence>
<reference evidence="5 6" key="3">
    <citation type="journal article" date="2010" name="BMC Genomics">
        <title>Transcriptome sequencing and comparative analysis of cucumber flowers with different sex types.</title>
        <authorList>
            <person name="Guo S."/>
            <person name="Zheng Y."/>
            <person name="Joung J.G."/>
            <person name="Liu S."/>
            <person name="Zhang Z."/>
            <person name="Crasta O.R."/>
            <person name="Sobral B.W."/>
            <person name="Xu Y."/>
            <person name="Huang S."/>
            <person name="Fei Z."/>
        </authorList>
    </citation>
    <scope>NUCLEOTIDE SEQUENCE [LARGE SCALE GENOMIC DNA]</scope>
    <source>
        <strain evidence="6">cv. 9930</strain>
    </source>
</reference>
<evidence type="ECO:0000256" key="3">
    <source>
        <dbReference type="ARBA" id="ARBA00022839"/>
    </source>
</evidence>
<dbReference type="AlphaFoldDB" id="A0A0A0L4N2"/>
<accession>A0A0A0L4N2</accession>
<dbReference type="OMA" id="GSHHLGF"/>
<dbReference type="EMBL" id="CM002925">
    <property type="protein sequence ID" value="KGN55096.1"/>
    <property type="molecule type" value="Genomic_DNA"/>
</dbReference>
<dbReference type="eggNOG" id="KOG0542">
    <property type="taxonomic scope" value="Eukaryota"/>
</dbReference>
<reference evidence="5 6" key="2">
    <citation type="journal article" date="2009" name="PLoS ONE">
        <title>An integrated genetic and cytogenetic map of the cucumber genome.</title>
        <authorList>
            <person name="Ren Y."/>
            <person name="Zhang Z."/>
            <person name="Liu J."/>
            <person name="Staub J.E."/>
            <person name="Han Y."/>
            <person name="Cheng Z."/>
            <person name="Li X."/>
            <person name="Lu J."/>
            <person name="Miao H."/>
            <person name="Kang H."/>
            <person name="Xie B."/>
            <person name="Gu X."/>
            <person name="Wang X."/>
            <person name="Du Y."/>
            <person name="Jin W."/>
            <person name="Huang S."/>
        </authorList>
    </citation>
    <scope>NUCLEOTIDE SEQUENCE [LARGE SCALE GENOMIC DNA]</scope>
    <source>
        <strain evidence="6">cv. 9930</strain>
    </source>
</reference>
<protein>
    <recommendedName>
        <fullName evidence="4">Exonuclease domain-containing protein</fullName>
    </recommendedName>
</protein>
<dbReference type="Gene3D" id="3.30.420.10">
    <property type="entry name" value="Ribonuclease H-like superfamily/Ribonuclease H"/>
    <property type="match status" value="1"/>
</dbReference>
<dbReference type="Pfam" id="PF00929">
    <property type="entry name" value="RNase_T"/>
    <property type="match status" value="1"/>
</dbReference>
<keyword evidence="2" id="KW-0378">Hydrolase</keyword>
<dbReference type="SUPFAM" id="SSF53098">
    <property type="entry name" value="Ribonuclease H-like"/>
    <property type="match status" value="1"/>
</dbReference>
<reference evidence="5 6" key="1">
    <citation type="journal article" date="2009" name="Nat. Genet.">
        <title>The genome of the cucumber, Cucumis sativus L.</title>
        <authorList>
            <person name="Huang S."/>
            <person name="Li R."/>
            <person name="Zhang Z."/>
            <person name="Li L."/>
            <person name="Gu X."/>
            <person name="Fan W."/>
            <person name="Lucas W.J."/>
            <person name="Wang X."/>
            <person name="Xie B."/>
            <person name="Ni P."/>
            <person name="Ren Y."/>
            <person name="Zhu H."/>
            <person name="Li J."/>
            <person name="Lin K."/>
            <person name="Jin W."/>
            <person name="Fei Z."/>
            <person name="Li G."/>
            <person name="Staub J."/>
            <person name="Kilian A."/>
            <person name="van der Vossen E.A."/>
            <person name="Wu Y."/>
            <person name="Guo J."/>
            <person name="He J."/>
            <person name="Jia Z."/>
            <person name="Ren Y."/>
            <person name="Tian G."/>
            <person name="Lu Y."/>
            <person name="Ruan J."/>
            <person name="Qian W."/>
            <person name="Wang M."/>
            <person name="Huang Q."/>
            <person name="Li B."/>
            <person name="Xuan Z."/>
            <person name="Cao J."/>
            <person name="Asan"/>
            <person name="Wu Z."/>
            <person name="Zhang J."/>
            <person name="Cai Q."/>
            <person name="Bai Y."/>
            <person name="Zhao B."/>
            <person name="Han Y."/>
            <person name="Li Y."/>
            <person name="Li X."/>
            <person name="Wang S."/>
            <person name="Shi Q."/>
            <person name="Liu S."/>
            <person name="Cho W.K."/>
            <person name="Kim J.Y."/>
            <person name="Xu Y."/>
            <person name="Heller-Uszynska K."/>
            <person name="Miao H."/>
            <person name="Cheng Z."/>
            <person name="Zhang S."/>
            <person name="Wu J."/>
            <person name="Yang Y."/>
            <person name="Kang H."/>
            <person name="Li M."/>
            <person name="Liang H."/>
            <person name="Ren X."/>
            <person name="Shi Z."/>
            <person name="Wen M."/>
            <person name="Jian M."/>
            <person name="Yang H."/>
            <person name="Zhang G."/>
            <person name="Yang Z."/>
            <person name="Chen R."/>
            <person name="Liu S."/>
            <person name="Li J."/>
            <person name="Ma L."/>
            <person name="Liu H."/>
            <person name="Zhou Y."/>
            <person name="Zhao J."/>
            <person name="Fang X."/>
            <person name="Li G."/>
            <person name="Fang L."/>
            <person name="Li Y."/>
            <person name="Liu D."/>
            <person name="Zheng H."/>
            <person name="Zhang Y."/>
            <person name="Qin N."/>
            <person name="Li Z."/>
            <person name="Yang G."/>
            <person name="Yang S."/>
            <person name="Bolund L."/>
            <person name="Kristiansen K."/>
            <person name="Zheng H."/>
            <person name="Li S."/>
            <person name="Zhang X."/>
            <person name="Yang H."/>
            <person name="Wang J."/>
            <person name="Sun R."/>
            <person name="Zhang B."/>
            <person name="Jiang S."/>
            <person name="Wang J."/>
            <person name="Du Y."/>
            <person name="Li S."/>
        </authorList>
    </citation>
    <scope>NUCLEOTIDE SEQUENCE [LARGE SCALE GENOMIC DNA]</scope>
    <source>
        <strain evidence="6">cv. 9930</strain>
    </source>
</reference>
<evidence type="ECO:0000313" key="6">
    <source>
        <dbReference type="Proteomes" id="UP000029981"/>
    </source>
</evidence>
<dbReference type="STRING" id="3659.A0A0A0L4N2"/>
<keyword evidence="3" id="KW-0269">Exonuclease</keyword>
<dbReference type="OrthoDB" id="448399at2759"/>
<keyword evidence="1" id="KW-0540">Nuclease</keyword>
<gene>
    <name evidence="5" type="ORF">Csa_4G628930</name>
</gene>
<reference evidence="5 6" key="4">
    <citation type="journal article" date="2011" name="BMC Genomics">
        <title>RNA-Seq improves annotation of protein-coding genes in the cucumber genome.</title>
        <authorList>
            <person name="Li Z."/>
            <person name="Zhang Z."/>
            <person name="Yan P."/>
            <person name="Huang S."/>
            <person name="Fei Z."/>
            <person name="Lin K."/>
        </authorList>
    </citation>
    <scope>NUCLEOTIDE SEQUENCE [LARGE SCALE GENOMIC DNA]</scope>
    <source>
        <strain evidence="6">cv. 9930</strain>
    </source>
</reference>
<dbReference type="CDD" id="cd06133">
    <property type="entry name" value="ERI-1_3'hExo_like"/>
    <property type="match status" value="1"/>
</dbReference>
<evidence type="ECO:0000256" key="2">
    <source>
        <dbReference type="ARBA" id="ARBA00022801"/>
    </source>
</evidence>
<evidence type="ECO:0000313" key="5">
    <source>
        <dbReference type="EMBL" id="KGN55096.1"/>
    </source>
</evidence>
<proteinExistence type="predicted"/>
<evidence type="ECO:0000259" key="4">
    <source>
        <dbReference type="Pfam" id="PF00929"/>
    </source>
</evidence>
<name>A0A0A0L4N2_CUCSA</name>
<dbReference type="InterPro" id="IPR047201">
    <property type="entry name" value="ERI-1_3'hExo-like"/>
</dbReference>
<dbReference type="PANTHER" id="PTHR23044:SF61">
    <property type="entry name" value="3'-5' EXORIBONUCLEASE 1-RELATED"/>
    <property type="match status" value="1"/>
</dbReference>
<dbReference type="GO" id="GO:0003676">
    <property type="term" value="F:nucleic acid binding"/>
    <property type="evidence" value="ECO:0007669"/>
    <property type="project" value="InterPro"/>
</dbReference>
<dbReference type="PANTHER" id="PTHR23044">
    <property type="entry name" value="3'-5' EXONUCLEASE ERI1-RELATED"/>
    <property type="match status" value="1"/>
</dbReference>
<dbReference type="InterPro" id="IPR012337">
    <property type="entry name" value="RNaseH-like_sf"/>
</dbReference>
<organism evidence="5 6">
    <name type="scientific">Cucumis sativus</name>
    <name type="common">Cucumber</name>
    <dbReference type="NCBI Taxonomy" id="3659"/>
    <lineage>
        <taxon>Eukaryota</taxon>
        <taxon>Viridiplantae</taxon>
        <taxon>Streptophyta</taxon>
        <taxon>Embryophyta</taxon>
        <taxon>Tracheophyta</taxon>
        <taxon>Spermatophyta</taxon>
        <taxon>Magnoliopsida</taxon>
        <taxon>eudicotyledons</taxon>
        <taxon>Gunneridae</taxon>
        <taxon>Pentapetalae</taxon>
        <taxon>rosids</taxon>
        <taxon>fabids</taxon>
        <taxon>Cucurbitales</taxon>
        <taxon>Cucurbitaceae</taxon>
        <taxon>Benincaseae</taxon>
        <taxon>Cucumis</taxon>
    </lineage>
</organism>
<dbReference type="Gramene" id="KGN55096">
    <property type="protein sequence ID" value="KGN55096"/>
    <property type="gene ID" value="Csa_4G628930"/>
</dbReference>
<dbReference type="InterPro" id="IPR013520">
    <property type="entry name" value="Ribonucl_H"/>
</dbReference>
<feature type="domain" description="Exonuclease" evidence="4">
    <location>
        <begin position="121"/>
        <end position="293"/>
    </location>
</feature>
<dbReference type="InterPro" id="IPR051274">
    <property type="entry name" value="3-5_Exoribonuclease"/>
</dbReference>
<dbReference type="GO" id="GO:0000175">
    <property type="term" value="F:3'-5'-RNA exonuclease activity"/>
    <property type="evidence" value="ECO:0007669"/>
    <property type="project" value="InterPro"/>
</dbReference>
<evidence type="ECO:0000256" key="1">
    <source>
        <dbReference type="ARBA" id="ARBA00022722"/>
    </source>
</evidence>
<keyword evidence="6" id="KW-1185">Reference proteome</keyword>
<dbReference type="KEGG" id="csv:101211439"/>
<dbReference type="InterPro" id="IPR036397">
    <property type="entry name" value="RNaseH_sf"/>
</dbReference>